<dbReference type="RefSeq" id="WP_133474193.1">
    <property type="nucleotide sequence ID" value="NZ_SNWP01000011.1"/>
</dbReference>
<dbReference type="Proteomes" id="UP000295741">
    <property type="component" value="Unassembled WGS sequence"/>
</dbReference>
<dbReference type="PANTHER" id="PTHR35333:SF3">
    <property type="entry name" value="BETA-LACTAMASE-TYPE TRANSPEPTIDASE FOLD CONTAINING PROTEIN"/>
    <property type="match status" value="1"/>
</dbReference>
<dbReference type="GO" id="GO:0008800">
    <property type="term" value="F:beta-lactamase activity"/>
    <property type="evidence" value="ECO:0007669"/>
    <property type="project" value="UniProtKB-EC"/>
</dbReference>
<organism evidence="5 6">
    <name type="scientific">Sediminibacterium goheungense</name>
    <dbReference type="NCBI Taxonomy" id="1086393"/>
    <lineage>
        <taxon>Bacteria</taxon>
        <taxon>Pseudomonadati</taxon>
        <taxon>Bacteroidota</taxon>
        <taxon>Chitinophagia</taxon>
        <taxon>Chitinophagales</taxon>
        <taxon>Chitinophagaceae</taxon>
        <taxon>Sediminibacterium</taxon>
    </lineage>
</organism>
<dbReference type="SUPFAM" id="SSF56601">
    <property type="entry name" value="beta-lactamase/transpeptidase-like"/>
    <property type="match status" value="1"/>
</dbReference>
<comment type="catalytic activity">
    <reaction evidence="1">
        <text>a beta-lactam + H2O = a substituted beta-amino acid</text>
        <dbReference type="Rhea" id="RHEA:20401"/>
        <dbReference type="ChEBI" id="CHEBI:15377"/>
        <dbReference type="ChEBI" id="CHEBI:35627"/>
        <dbReference type="ChEBI" id="CHEBI:140347"/>
        <dbReference type="EC" id="3.5.2.6"/>
    </reaction>
</comment>
<feature type="domain" description="Beta-lactamase class A catalytic" evidence="4">
    <location>
        <begin position="41"/>
        <end position="256"/>
    </location>
</feature>
<gene>
    <name evidence="5" type="ORF">BC659_1641</name>
</gene>
<dbReference type="InterPro" id="IPR045155">
    <property type="entry name" value="Beta-lactam_cat"/>
</dbReference>
<dbReference type="Pfam" id="PF13354">
    <property type="entry name" value="Beta-lactamase2"/>
    <property type="match status" value="1"/>
</dbReference>
<dbReference type="EC" id="3.5.2.6" evidence="3"/>
<dbReference type="InterPro" id="IPR012338">
    <property type="entry name" value="Beta-lactam/transpept-like"/>
</dbReference>
<dbReference type="PANTHER" id="PTHR35333">
    <property type="entry name" value="BETA-LACTAMASE"/>
    <property type="match status" value="1"/>
</dbReference>
<reference evidence="5 6" key="1">
    <citation type="submission" date="2019-03" db="EMBL/GenBank/DDBJ databases">
        <title>Genomic Encyclopedia of Archaeal and Bacterial Type Strains, Phase II (KMG-II): from individual species to whole genera.</title>
        <authorList>
            <person name="Goeker M."/>
        </authorList>
    </citation>
    <scope>NUCLEOTIDE SEQUENCE [LARGE SCALE GENOMIC DNA]</scope>
    <source>
        <strain evidence="5 6">DSM 28323</strain>
    </source>
</reference>
<name>A0A4R6IWQ4_9BACT</name>
<dbReference type="GO" id="GO:0046677">
    <property type="term" value="P:response to antibiotic"/>
    <property type="evidence" value="ECO:0007669"/>
    <property type="project" value="InterPro"/>
</dbReference>
<evidence type="ECO:0000313" key="5">
    <source>
        <dbReference type="EMBL" id="TDO26335.1"/>
    </source>
</evidence>
<dbReference type="EMBL" id="SNWP01000011">
    <property type="protein sequence ID" value="TDO26335.1"/>
    <property type="molecule type" value="Genomic_DNA"/>
</dbReference>
<dbReference type="InterPro" id="IPR000871">
    <property type="entry name" value="Beta-lactam_class-A"/>
</dbReference>
<comment type="caution">
    <text evidence="5">The sequence shown here is derived from an EMBL/GenBank/DDBJ whole genome shotgun (WGS) entry which is preliminary data.</text>
</comment>
<evidence type="ECO:0000259" key="4">
    <source>
        <dbReference type="Pfam" id="PF13354"/>
    </source>
</evidence>
<dbReference type="GO" id="GO:0030655">
    <property type="term" value="P:beta-lactam antibiotic catabolic process"/>
    <property type="evidence" value="ECO:0007669"/>
    <property type="project" value="InterPro"/>
</dbReference>
<proteinExistence type="inferred from homology"/>
<dbReference type="AlphaFoldDB" id="A0A4R6IWQ4"/>
<evidence type="ECO:0000256" key="1">
    <source>
        <dbReference type="ARBA" id="ARBA00001526"/>
    </source>
</evidence>
<sequence length="286" mass="31963">MQRILIICLLICCAQLNAQKTDKKLQQKISRLIQGFNGDIGVYVHDLKKNKIAVINADSIFPTASMVKVPILVGIMDKIGKKELDYHQTLTYKDSLLYEGVDILGSFKNNEKIELSKVIMLMLNTSDNTASLWLQSLAGTGTRINQIMDSLGFKDTRVNSRTPGREANRTQYGWGQTTPREMAALFERIAGKQLLNDSASEKMLKLLGRNYWDEEGLSAIPAGIFVASKNGAVNASRSEVIYVNGGGARYVFCICTKNNKDQSWGVTNEAWVLTRKLSGLLWDRYK</sequence>
<keyword evidence="6" id="KW-1185">Reference proteome</keyword>
<protein>
    <recommendedName>
        <fullName evidence="3">beta-lactamase</fullName>
        <ecNumber evidence="3">3.5.2.6</ecNumber>
    </recommendedName>
</protein>
<evidence type="ECO:0000256" key="3">
    <source>
        <dbReference type="ARBA" id="ARBA00012865"/>
    </source>
</evidence>
<dbReference type="Gene3D" id="3.40.710.10">
    <property type="entry name" value="DD-peptidase/beta-lactamase superfamily"/>
    <property type="match status" value="1"/>
</dbReference>
<comment type="similarity">
    <text evidence="2">Belongs to the class-A beta-lactamase family.</text>
</comment>
<dbReference type="OrthoDB" id="1422836at2"/>
<evidence type="ECO:0000313" key="6">
    <source>
        <dbReference type="Proteomes" id="UP000295741"/>
    </source>
</evidence>
<accession>A0A4R6IWQ4</accession>
<evidence type="ECO:0000256" key="2">
    <source>
        <dbReference type="ARBA" id="ARBA00009009"/>
    </source>
</evidence>